<dbReference type="RefSeq" id="WP_168028136.1">
    <property type="nucleotide sequence ID" value="NZ_JAAVNE010000006.1"/>
</dbReference>
<accession>A0ABX1DZQ9</accession>
<organism evidence="1 2">
    <name type="scientific">Falsiroseomonas selenitidurans</name>
    <dbReference type="NCBI Taxonomy" id="2716335"/>
    <lineage>
        <taxon>Bacteria</taxon>
        <taxon>Pseudomonadati</taxon>
        <taxon>Pseudomonadota</taxon>
        <taxon>Alphaproteobacteria</taxon>
        <taxon>Acetobacterales</taxon>
        <taxon>Roseomonadaceae</taxon>
        <taxon>Falsiroseomonas</taxon>
    </lineage>
</organism>
<proteinExistence type="predicted"/>
<evidence type="ECO:0000313" key="2">
    <source>
        <dbReference type="Proteomes" id="UP000787635"/>
    </source>
</evidence>
<dbReference type="Proteomes" id="UP000787635">
    <property type="component" value="Unassembled WGS sequence"/>
</dbReference>
<reference evidence="1 2" key="1">
    <citation type="submission" date="2020-03" db="EMBL/GenBank/DDBJ databases">
        <title>Roseomonas selenitidurans sp. nov. isolated from urban soil.</title>
        <authorList>
            <person name="Liu H."/>
        </authorList>
    </citation>
    <scope>NUCLEOTIDE SEQUENCE [LARGE SCALE GENOMIC DNA]</scope>
    <source>
        <strain evidence="1 2">BU-1</strain>
    </source>
</reference>
<gene>
    <name evidence="1" type="ORF">HEQ75_05925</name>
</gene>
<protein>
    <submittedName>
        <fullName evidence="1">Uncharacterized protein</fullName>
    </submittedName>
</protein>
<evidence type="ECO:0000313" key="1">
    <source>
        <dbReference type="EMBL" id="NKC30392.1"/>
    </source>
</evidence>
<keyword evidence="2" id="KW-1185">Reference proteome</keyword>
<dbReference type="EMBL" id="JAAVNE010000006">
    <property type="protein sequence ID" value="NKC30392.1"/>
    <property type="molecule type" value="Genomic_DNA"/>
</dbReference>
<name>A0ABX1DZQ9_9PROT</name>
<sequence length="174" mass="19732">MNLRTGGLLCLRNTSYTFADLALSHRYGRIRTDLVFENGFVPQLRPDGAPACRVVPRQFTNLLQRGVLDGLEDWDLIDTVFRKMPAPALAPEVTFHSMVPSLPDPGEPLASWSYSTLDGWDGPPEEVLEIQRHYRLQRDPKNPDQSEVVGTLRRQSFRGQGWLTFMLEPRSIPA</sequence>
<comment type="caution">
    <text evidence="1">The sequence shown here is derived from an EMBL/GenBank/DDBJ whole genome shotgun (WGS) entry which is preliminary data.</text>
</comment>